<accession>A0A9X3TTR9</accession>
<evidence type="ECO:0000313" key="2">
    <source>
        <dbReference type="Proteomes" id="UP001151071"/>
    </source>
</evidence>
<dbReference type="EMBL" id="JAPYYP010000019">
    <property type="protein sequence ID" value="MDA5109583.1"/>
    <property type="molecule type" value="Genomic_DNA"/>
</dbReference>
<organism evidence="1 2">
    <name type="scientific">Brevibacillus thermoruber</name>
    <dbReference type="NCBI Taxonomy" id="33942"/>
    <lineage>
        <taxon>Bacteria</taxon>
        <taxon>Bacillati</taxon>
        <taxon>Bacillota</taxon>
        <taxon>Bacilli</taxon>
        <taxon>Bacillales</taxon>
        <taxon>Paenibacillaceae</taxon>
        <taxon>Brevibacillus</taxon>
    </lineage>
</organism>
<proteinExistence type="predicted"/>
<gene>
    <name evidence="1" type="ORF">O3V59_14555</name>
</gene>
<comment type="caution">
    <text evidence="1">The sequence shown here is derived from an EMBL/GenBank/DDBJ whole genome shotgun (WGS) entry which is preliminary data.</text>
</comment>
<dbReference type="RefSeq" id="WP_271140417.1">
    <property type="nucleotide sequence ID" value="NZ_JAPYYP010000019.1"/>
</dbReference>
<protein>
    <submittedName>
        <fullName evidence="1">Uncharacterized protein</fullName>
    </submittedName>
</protein>
<sequence length="64" mass="7480">MLLEQHGYWFLRDSQNRREYWQADVAALRSFYQMTKEQLVPLEEAARKVVTRTAPAPASVPART</sequence>
<keyword evidence="2" id="KW-1185">Reference proteome</keyword>
<dbReference type="AlphaFoldDB" id="A0A9X3TTR9"/>
<evidence type="ECO:0000313" key="1">
    <source>
        <dbReference type="EMBL" id="MDA5109583.1"/>
    </source>
</evidence>
<dbReference type="Proteomes" id="UP001151071">
    <property type="component" value="Unassembled WGS sequence"/>
</dbReference>
<reference evidence="1" key="1">
    <citation type="submission" date="2022-12" db="EMBL/GenBank/DDBJ databases">
        <title>Draft genome sequence of the thermophilic strain Brevibacillus thermoruber HT42, isolated from Los Humeros, Puebla, Mexico, with biotechnological potential.</title>
        <authorList>
            <person name="Lara Sanchez J."/>
            <person name="Solis Palacios R."/>
            <person name="Bustos Baena A.S."/>
            <person name="Ruz Baez A.E."/>
            <person name="Espinosa Luna G."/>
            <person name="Oliart Ros R.M."/>
        </authorList>
    </citation>
    <scope>NUCLEOTIDE SEQUENCE</scope>
    <source>
        <strain evidence="1">HT42</strain>
    </source>
</reference>
<name>A0A9X3TTR9_9BACL</name>